<name>A0A918U8Q1_9ACTN</name>
<feature type="region of interest" description="Disordered" evidence="1">
    <location>
        <begin position="201"/>
        <end position="256"/>
    </location>
</feature>
<dbReference type="InterPro" id="IPR013154">
    <property type="entry name" value="ADH-like_N"/>
</dbReference>
<dbReference type="Gene3D" id="3.90.180.10">
    <property type="entry name" value="Medium-chain alcohol dehydrogenases, catalytic domain"/>
    <property type="match status" value="1"/>
</dbReference>
<feature type="domain" description="Enoyl reductase (ER)" evidence="2">
    <location>
        <begin position="10"/>
        <end position="232"/>
    </location>
</feature>
<dbReference type="InterPro" id="IPR051397">
    <property type="entry name" value="Zn-ADH-like_protein"/>
</dbReference>
<reference evidence="3" key="2">
    <citation type="submission" date="2020-09" db="EMBL/GenBank/DDBJ databases">
        <authorList>
            <person name="Sun Q."/>
            <person name="Ohkuma M."/>
        </authorList>
    </citation>
    <scope>NUCLEOTIDE SEQUENCE</scope>
    <source>
        <strain evidence="3">JCM 4790</strain>
    </source>
</reference>
<dbReference type="Pfam" id="PF00107">
    <property type="entry name" value="ADH_zinc_N"/>
    <property type="match status" value="1"/>
</dbReference>
<dbReference type="PANTHER" id="PTHR43677:SF4">
    <property type="entry name" value="QUINONE OXIDOREDUCTASE-LIKE PROTEIN 2"/>
    <property type="match status" value="1"/>
</dbReference>
<dbReference type="SMART" id="SM00829">
    <property type="entry name" value="PKS_ER"/>
    <property type="match status" value="1"/>
</dbReference>
<dbReference type="Proteomes" id="UP000619244">
    <property type="component" value="Unassembled WGS sequence"/>
</dbReference>
<accession>A0A918U8Q1</accession>
<proteinExistence type="predicted"/>
<evidence type="ECO:0000256" key="1">
    <source>
        <dbReference type="SAM" id="MobiDB-lite"/>
    </source>
</evidence>
<dbReference type="InterPro" id="IPR020843">
    <property type="entry name" value="ER"/>
</dbReference>
<keyword evidence="4" id="KW-1185">Reference proteome</keyword>
<gene>
    <name evidence="3" type="ORF">GCM10010358_75930</name>
</gene>
<evidence type="ECO:0000313" key="3">
    <source>
        <dbReference type="EMBL" id="GGY12348.1"/>
    </source>
</evidence>
<dbReference type="SUPFAM" id="SSF50129">
    <property type="entry name" value="GroES-like"/>
    <property type="match status" value="1"/>
</dbReference>
<dbReference type="Pfam" id="PF08240">
    <property type="entry name" value="ADH_N"/>
    <property type="match status" value="1"/>
</dbReference>
<feature type="compositionally biased region" description="Low complexity" evidence="1">
    <location>
        <begin position="201"/>
        <end position="222"/>
    </location>
</feature>
<dbReference type="InterPro" id="IPR013149">
    <property type="entry name" value="ADH-like_C"/>
</dbReference>
<dbReference type="AlphaFoldDB" id="A0A918U8Q1"/>
<dbReference type="EMBL" id="BMVU01000083">
    <property type="protein sequence ID" value="GGY12348.1"/>
    <property type="molecule type" value="Genomic_DNA"/>
</dbReference>
<reference evidence="3" key="1">
    <citation type="journal article" date="2014" name="Int. J. Syst. Evol. Microbiol.">
        <title>Complete genome sequence of Corynebacterium casei LMG S-19264T (=DSM 44701T), isolated from a smear-ripened cheese.</title>
        <authorList>
            <consortium name="US DOE Joint Genome Institute (JGI-PGF)"/>
            <person name="Walter F."/>
            <person name="Albersmeier A."/>
            <person name="Kalinowski J."/>
            <person name="Ruckert C."/>
        </authorList>
    </citation>
    <scope>NUCLEOTIDE SEQUENCE</scope>
    <source>
        <strain evidence="3">JCM 4790</strain>
    </source>
</reference>
<dbReference type="InterPro" id="IPR036291">
    <property type="entry name" value="NAD(P)-bd_dom_sf"/>
</dbReference>
<comment type="caution">
    <text evidence="3">The sequence shown here is derived from an EMBL/GenBank/DDBJ whole genome shotgun (WGS) entry which is preliminary data.</text>
</comment>
<dbReference type="SUPFAM" id="SSF51735">
    <property type="entry name" value="NAD(P)-binding Rossmann-fold domains"/>
    <property type="match status" value="1"/>
</dbReference>
<feature type="compositionally biased region" description="Basic residues" evidence="1">
    <location>
        <begin position="241"/>
        <end position="256"/>
    </location>
</feature>
<dbReference type="PANTHER" id="PTHR43677">
    <property type="entry name" value="SHORT-CHAIN DEHYDROGENASE/REDUCTASE"/>
    <property type="match status" value="1"/>
</dbReference>
<dbReference type="Gene3D" id="3.40.50.720">
    <property type="entry name" value="NAD(P)-binding Rossmann-like Domain"/>
    <property type="match status" value="1"/>
</dbReference>
<evidence type="ECO:0000313" key="4">
    <source>
        <dbReference type="Proteomes" id="UP000619244"/>
    </source>
</evidence>
<organism evidence="3 4">
    <name type="scientific">Streptomyces minutiscleroticus</name>
    <dbReference type="NCBI Taxonomy" id="68238"/>
    <lineage>
        <taxon>Bacteria</taxon>
        <taxon>Bacillati</taxon>
        <taxon>Actinomycetota</taxon>
        <taxon>Actinomycetes</taxon>
        <taxon>Kitasatosporales</taxon>
        <taxon>Streptomycetaceae</taxon>
        <taxon>Streptomyces</taxon>
    </lineage>
</organism>
<protein>
    <recommendedName>
        <fullName evidence="2">Enoyl reductase (ER) domain-containing protein</fullName>
    </recommendedName>
</protein>
<dbReference type="InterPro" id="IPR011032">
    <property type="entry name" value="GroES-like_sf"/>
</dbReference>
<evidence type="ECO:0000259" key="2">
    <source>
        <dbReference type="SMART" id="SM00829"/>
    </source>
</evidence>
<sequence length="256" mass="25930">MRRVRFYAYGGPEVLRVEEAEAPEPGPGELLVRTEAVGVTLPAVRRVRGEGGRTPLPGTVGGEVAGTVVALGPDVAGFGVGDRVTSLTFSGSYAELVLAPAALASRVPDGASAVRAVTLVRSGHVALAALATALPASAGSVLVTGAASGVGHLAVQPARLRGAGRVVAAVGSSAKADFVRGLGADEVVTYDSESWGSRWTSSWTASAETSSPARSRRSPPAAGWCSSAQEAAPCPLTTSWRGRRPSPGSRRHGSRG</sequence>
<dbReference type="GO" id="GO:0016491">
    <property type="term" value="F:oxidoreductase activity"/>
    <property type="evidence" value="ECO:0007669"/>
    <property type="project" value="InterPro"/>
</dbReference>